<dbReference type="Gene3D" id="4.10.400.20">
    <property type="match status" value="1"/>
</dbReference>
<dbReference type="Proteomes" id="UP000503349">
    <property type="component" value="Chromosome 20"/>
</dbReference>
<feature type="transmembrane region" description="Helical" evidence="2">
    <location>
        <begin position="137"/>
        <end position="161"/>
    </location>
</feature>
<keyword evidence="2" id="KW-0812">Transmembrane</keyword>
<evidence type="ECO:0000256" key="2">
    <source>
        <dbReference type="SAM" id="Phobius"/>
    </source>
</evidence>
<dbReference type="GO" id="GO:0005886">
    <property type="term" value="C:plasma membrane"/>
    <property type="evidence" value="ECO:0007669"/>
    <property type="project" value="InterPro"/>
</dbReference>
<proteinExistence type="predicted"/>
<feature type="chain" id="PRO_5026195351" description="TNFR-Cys domain-containing protein" evidence="3">
    <location>
        <begin position="26"/>
        <end position="232"/>
    </location>
</feature>
<evidence type="ECO:0000256" key="1">
    <source>
        <dbReference type="SAM" id="MobiDB-lite"/>
    </source>
</evidence>
<dbReference type="Pfam" id="PF12191">
    <property type="entry name" value="stn_TNFRSF12A"/>
    <property type="match status" value="1"/>
</dbReference>
<name>A0A6G1QPA1_CHAAH</name>
<evidence type="ECO:0008006" key="6">
    <source>
        <dbReference type="Google" id="ProtNLM"/>
    </source>
</evidence>
<keyword evidence="2" id="KW-0472">Membrane</keyword>
<evidence type="ECO:0000313" key="4">
    <source>
        <dbReference type="EMBL" id="KAF3704550.1"/>
    </source>
</evidence>
<reference evidence="4 5" key="1">
    <citation type="submission" date="2019-02" db="EMBL/GenBank/DDBJ databases">
        <title>Opniocepnalus argus genome.</title>
        <authorList>
            <person name="Zhou C."/>
            <person name="Xiao S."/>
        </authorList>
    </citation>
    <scope>NUCLEOTIDE SEQUENCE [LARGE SCALE GENOMIC DNA]</scope>
    <source>
        <strain evidence="4">OARG1902GOOAL</strain>
        <tissue evidence="4">Muscle</tissue>
    </source>
</reference>
<evidence type="ECO:0000313" key="5">
    <source>
        <dbReference type="Proteomes" id="UP000503349"/>
    </source>
</evidence>
<keyword evidence="3" id="KW-0732">Signal</keyword>
<dbReference type="InterPro" id="IPR022316">
    <property type="entry name" value="TNFR_12"/>
</dbReference>
<dbReference type="GO" id="GO:0043065">
    <property type="term" value="P:positive regulation of apoptotic process"/>
    <property type="evidence" value="ECO:0007669"/>
    <property type="project" value="InterPro"/>
</dbReference>
<dbReference type="AlphaFoldDB" id="A0A6G1QPA1"/>
<organism evidence="4 5">
    <name type="scientific">Channa argus</name>
    <name type="common">Northern snakehead</name>
    <name type="synonym">Ophicephalus argus</name>
    <dbReference type="NCBI Taxonomy" id="215402"/>
    <lineage>
        <taxon>Eukaryota</taxon>
        <taxon>Metazoa</taxon>
        <taxon>Chordata</taxon>
        <taxon>Craniata</taxon>
        <taxon>Vertebrata</taxon>
        <taxon>Euteleostomi</taxon>
        <taxon>Actinopterygii</taxon>
        <taxon>Neopterygii</taxon>
        <taxon>Teleostei</taxon>
        <taxon>Neoteleostei</taxon>
        <taxon>Acanthomorphata</taxon>
        <taxon>Anabantaria</taxon>
        <taxon>Anabantiformes</taxon>
        <taxon>Channoidei</taxon>
        <taxon>Channidae</taxon>
        <taxon>Channa</taxon>
    </lineage>
</organism>
<feature type="signal peptide" evidence="3">
    <location>
        <begin position="1"/>
        <end position="25"/>
    </location>
</feature>
<feature type="compositionally biased region" description="Acidic residues" evidence="1">
    <location>
        <begin position="66"/>
        <end position="79"/>
    </location>
</feature>
<accession>A0A6G1QPA1</accession>
<gene>
    <name evidence="4" type="ORF">EXN66_Car020239</name>
</gene>
<reference evidence="5" key="2">
    <citation type="submission" date="2019-02" db="EMBL/GenBank/DDBJ databases">
        <title>Opniocepnalus argus Var Kimnra genome.</title>
        <authorList>
            <person name="Zhou C."/>
            <person name="Xiao S."/>
        </authorList>
    </citation>
    <scope>NUCLEOTIDE SEQUENCE [LARGE SCALE GENOMIC DNA]</scope>
</reference>
<feature type="compositionally biased region" description="Basic and acidic residues" evidence="1">
    <location>
        <begin position="80"/>
        <end position="90"/>
    </location>
</feature>
<evidence type="ECO:0000256" key="3">
    <source>
        <dbReference type="SAM" id="SignalP"/>
    </source>
</evidence>
<feature type="region of interest" description="Disordered" evidence="1">
    <location>
        <begin position="53"/>
        <end position="95"/>
    </location>
</feature>
<protein>
    <recommendedName>
        <fullName evidence="6">TNFR-Cys domain-containing protein</fullName>
    </recommendedName>
</protein>
<feature type="compositionally biased region" description="Basic and acidic residues" evidence="1">
    <location>
        <begin position="53"/>
        <end position="65"/>
    </location>
</feature>
<keyword evidence="5" id="KW-1185">Reference proteome</keyword>
<dbReference type="EMBL" id="CM015731">
    <property type="protein sequence ID" value="KAF3704550.1"/>
    <property type="molecule type" value="Genomic_DNA"/>
</dbReference>
<sequence length="232" mass="25889">MASNALCALCGLIIAAVTNFHIVSAEKSTLGDGELTVEERILLRIVDGGLDPEKMISEDEKGDRIEIEEEDESSEEKEDDKDGSHEENETQRQCGSSEFWNSDLDVCVPCASCKQYPKTPSCNTCKPVDDTADMWKLAAITSFSVLALVLVGAALIIGVMVHRRKSHKRPLRGKIPKIRKKDEITFFRPHLLLETDVTDTRSDRIRAGPYEPLDHELLTLNAEYLSTRIGPY</sequence>
<keyword evidence="2" id="KW-1133">Transmembrane helix</keyword>